<dbReference type="PANTHER" id="PTHR24559:SF442">
    <property type="entry name" value="RNA-DIRECTED DNA POLYMERASE HOMOLOG"/>
    <property type="match status" value="1"/>
</dbReference>
<organism evidence="2 3">
    <name type="scientific">Punica granatum</name>
    <name type="common">Pomegranate</name>
    <dbReference type="NCBI Taxonomy" id="22663"/>
    <lineage>
        <taxon>Eukaryota</taxon>
        <taxon>Viridiplantae</taxon>
        <taxon>Streptophyta</taxon>
        <taxon>Embryophyta</taxon>
        <taxon>Tracheophyta</taxon>
        <taxon>Spermatophyta</taxon>
        <taxon>Magnoliopsida</taxon>
        <taxon>eudicotyledons</taxon>
        <taxon>Gunneridae</taxon>
        <taxon>Pentapetalae</taxon>
        <taxon>rosids</taxon>
        <taxon>malvids</taxon>
        <taxon>Myrtales</taxon>
        <taxon>Lythraceae</taxon>
        <taxon>Punica</taxon>
    </lineage>
</organism>
<name>A0A2I0IW27_PUNGR</name>
<dbReference type="STRING" id="22663.A0A2I0IW27"/>
<protein>
    <recommendedName>
        <fullName evidence="1">Reverse transcriptase domain-containing protein</fullName>
    </recommendedName>
</protein>
<dbReference type="EMBL" id="PGOL01002427">
    <property type="protein sequence ID" value="PKI48212.1"/>
    <property type="molecule type" value="Genomic_DNA"/>
</dbReference>
<dbReference type="Pfam" id="PF00078">
    <property type="entry name" value="RVT_1"/>
    <property type="match status" value="1"/>
</dbReference>
<dbReference type="Proteomes" id="UP000233551">
    <property type="component" value="Unassembled WGS sequence"/>
</dbReference>
<accession>A0A2I0IW27</accession>
<keyword evidence="3" id="KW-1185">Reference proteome</keyword>
<reference evidence="2 3" key="1">
    <citation type="submission" date="2017-11" db="EMBL/GenBank/DDBJ databases">
        <title>De-novo sequencing of pomegranate (Punica granatum L.) genome.</title>
        <authorList>
            <person name="Akparov Z."/>
            <person name="Amiraslanov A."/>
            <person name="Hajiyeva S."/>
            <person name="Abbasov M."/>
            <person name="Kaur K."/>
            <person name="Hamwieh A."/>
            <person name="Solovyev V."/>
            <person name="Salamov A."/>
            <person name="Braich B."/>
            <person name="Kosarev P."/>
            <person name="Mahmoud A."/>
            <person name="Hajiyev E."/>
            <person name="Babayeva S."/>
            <person name="Izzatullayeva V."/>
            <person name="Mammadov A."/>
            <person name="Mammadov A."/>
            <person name="Sharifova S."/>
            <person name="Ojaghi J."/>
            <person name="Eynullazada K."/>
            <person name="Bayramov B."/>
            <person name="Abdulazimova A."/>
            <person name="Shahmuradov I."/>
        </authorList>
    </citation>
    <scope>NUCLEOTIDE SEQUENCE [LARGE SCALE GENOMIC DNA]</scope>
    <source>
        <strain evidence="3">cv. AG2017</strain>
        <tissue evidence="2">Leaf</tissue>
    </source>
</reference>
<gene>
    <name evidence="2" type="ORF">CRG98_031399</name>
</gene>
<dbReference type="InterPro" id="IPR053134">
    <property type="entry name" value="RNA-dir_DNA_polymerase"/>
</dbReference>
<evidence type="ECO:0000259" key="1">
    <source>
        <dbReference type="PROSITE" id="PS50878"/>
    </source>
</evidence>
<sequence length="180" mass="20722">MSPCAIPALLMPKKDGSWCMCVDSRVINKITVRYRFPIPRLDDLLDQLSDEWKIAFKTREGLYEWLVMPFGLSNAPSTFMRVMNQILRPFISRCVVVYFDDILIYSAEPEQHLAHLREVLSVLRREKLYTALKKCVFMSSEVLFLGYVVAADSLTVDSSKVEAVKQWPRPTSITEVRPMG</sequence>
<dbReference type="Gene3D" id="3.30.70.270">
    <property type="match status" value="1"/>
</dbReference>
<comment type="caution">
    <text evidence="2">The sequence shown here is derived from an EMBL/GenBank/DDBJ whole genome shotgun (WGS) entry which is preliminary data.</text>
</comment>
<dbReference type="PROSITE" id="PS50878">
    <property type="entry name" value="RT_POL"/>
    <property type="match status" value="1"/>
</dbReference>
<dbReference type="CDD" id="cd01647">
    <property type="entry name" value="RT_LTR"/>
    <property type="match status" value="1"/>
</dbReference>
<feature type="domain" description="Reverse transcriptase" evidence="1">
    <location>
        <begin position="1"/>
        <end position="149"/>
    </location>
</feature>
<dbReference type="SUPFAM" id="SSF56672">
    <property type="entry name" value="DNA/RNA polymerases"/>
    <property type="match status" value="1"/>
</dbReference>
<dbReference type="InterPro" id="IPR000477">
    <property type="entry name" value="RT_dom"/>
</dbReference>
<dbReference type="FunFam" id="3.30.70.270:FF:000003">
    <property type="entry name" value="Transposon Ty3-G Gag-Pol polyprotein"/>
    <property type="match status" value="1"/>
</dbReference>
<dbReference type="PANTHER" id="PTHR24559">
    <property type="entry name" value="TRANSPOSON TY3-I GAG-POL POLYPROTEIN"/>
    <property type="match status" value="1"/>
</dbReference>
<evidence type="ECO:0000313" key="2">
    <source>
        <dbReference type="EMBL" id="PKI48212.1"/>
    </source>
</evidence>
<dbReference type="InterPro" id="IPR043502">
    <property type="entry name" value="DNA/RNA_pol_sf"/>
</dbReference>
<evidence type="ECO:0000313" key="3">
    <source>
        <dbReference type="Proteomes" id="UP000233551"/>
    </source>
</evidence>
<dbReference type="AlphaFoldDB" id="A0A2I0IW27"/>
<proteinExistence type="predicted"/>
<dbReference type="InterPro" id="IPR043128">
    <property type="entry name" value="Rev_trsase/Diguanyl_cyclase"/>
</dbReference>